<dbReference type="InterPro" id="IPR050344">
    <property type="entry name" value="Peptidase_M1_aminopeptidases"/>
</dbReference>
<name>A0A0M3JCR5_ANISI</name>
<dbReference type="GO" id="GO:0042277">
    <property type="term" value="F:peptide binding"/>
    <property type="evidence" value="ECO:0007669"/>
    <property type="project" value="TreeGrafter"/>
</dbReference>
<evidence type="ECO:0000256" key="1">
    <source>
        <dbReference type="ARBA" id="ARBA00001947"/>
    </source>
</evidence>
<dbReference type="PRINTS" id="PR00756">
    <property type="entry name" value="ALADIPTASE"/>
</dbReference>
<dbReference type="InterPro" id="IPR001930">
    <property type="entry name" value="Peptidase_M1"/>
</dbReference>
<dbReference type="GO" id="GO:0043171">
    <property type="term" value="P:peptide catabolic process"/>
    <property type="evidence" value="ECO:0007669"/>
    <property type="project" value="TreeGrafter"/>
</dbReference>
<dbReference type="Gene3D" id="1.10.390.10">
    <property type="entry name" value="Neutral Protease Domain 2"/>
    <property type="match status" value="1"/>
</dbReference>
<dbReference type="EMBL" id="UYRR01009925">
    <property type="protein sequence ID" value="VDK25154.1"/>
    <property type="molecule type" value="Genomic_DNA"/>
</dbReference>
<dbReference type="GO" id="GO:0016020">
    <property type="term" value="C:membrane"/>
    <property type="evidence" value="ECO:0007669"/>
    <property type="project" value="TreeGrafter"/>
</dbReference>
<dbReference type="GO" id="GO:0070006">
    <property type="term" value="F:metalloaminopeptidase activity"/>
    <property type="evidence" value="ECO:0007669"/>
    <property type="project" value="TreeGrafter"/>
</dbReference>
<evidence type="ECO:0000256" key="7">
    <source>
        <dbReference type="ARBA" id="ARBA00023049"/>
    </source>
</evidence>
<dbReference type="WBParaSite" id="ASIM_0000539801-mRNA-1">
    <property type="protein sequence ID" value="ASIM_0000539801-mRNA-1"/>
    <property type="gene ID" value="ASIM_0000539801"/>
</dbReference>
<evidence type="ECO:0000313" key="9">
    <source>
        <dbReference type="EMBL" id="VDK25154.1"/>
    </source>
</evidence>
<dbReference type="GO" id="GO:0005615">
    <property type="term" value="C:extracellular space"/>
    <property type="evidence" value="ECO:0007669"/>
    <property type="project" value="TreeGrafter"/>
</dbReference>
<keyword evidence="5" id="KW-0378">Hydrolase</keyword>
<protein>
    <submittedName>
        <fullName evidence="11">Peptidase_M1 domain-containing protein</fullName>
    </submittedName>
</protein>
<evidence type="ECO:0000256" key="2">
    <source>
        <dbReference type="ARBA" id="ARBA00010136"/>
    </source>
</evidence>
<keyword evidence="7" id="KW-0482">Metalloprotease</keyword>
<evidence type="ECO:0000313" key="10">
    <source>
        <dbReference type="Proteomes" id="UP000267096"/>
    </source>
</evidence>
<evidence type="ECO:0000313" key="11">
    <source>
        <dbReference type="WBParaSite" id="ASIM_0000539801-mRNA-1"/>
    </source>
</evidence>
<dbReference type="GO" id="GO:0005737">
    <property type="term" value="C:cytoplasm"/>
    <property type="evidence" value="ECO:0007669"/>
    <property type="project" value="TreeGrafter"/>
</dbReference>
<comment type="similarity">
    <text evidence="2">Belongs to the peptidase M1 family.</text>
</comment>
<feature type="domain" description="Peptidase M1 membrane alanine aminopeptidase" evidence="8">
    <location>
        <begin position="4"/>
        <end position="98"/>
    </location>
</feature>
<dbReference type="OrthoDB" id="6337587at2759"/>
<dbReference type="Pfam" id="PF01433">
    <property type="entry name" value="Peptidase_M1"/>
    <property type="match status" value="1"/>
</dbReference>
<evidence type="ECO:0000256" key="4">
    <source>
        <dbReference type="ARBA" id="ARBA00022723"/>
    </source>
</evidence>
<keyword evidence="6" id="KW-0862">Zinc</keyword>
<dbReference type="GO" id="GO:0008270">
    <property type="term" value="F:zinc ion binding"/>
    <property type="evidence" value="ECO:0007669"/>
    <property type="project" value="InterPro"/>
</dbReference>
<dbReference type="PANTHER" id="PTHR11533">
    <property type="entry name" value="PROTEASE M1 ZINC METALLOPROTEASE"/>
    <property type="match status" value="1"/>
</dbReference>
<proteinExistence type="inferred from homology"/>
<dbReference type="InterPro" id="IPR027268">
    <property type="entry name" value="Peptidase_M4/M1_CTD_sf"/>
</dbReference>
<evidence type="ECO:0000256" key="3">
    <source>
        <dbReference type="ARBA" id="ARBA00022670"/>
    </source>
</evidence>
<dbReference type="Proteomes" id="UP000267096">
    <property type="component" value="Unassembled WGS sequence"/>
</dbReference>
<reference evidence="9 10" key="2">
    <citation type="submission" date="2018-11" db="EMBL/GenBank/DDBJ databases">
        <authorList>
            <consortium name="Pathogen Informatics"/>
        </authorList>
    </citation>
    <scope>NUCLEOTIDE SEQUENCE [LARGE SCALE GENOMIC DNA]</scope>
</reference>
<keyword evidence="10" id="KW-1185">Reference proteome</keyword>
<comment type="cofactor">
    <cofactor evidence="1">
        <name>Zn(2+)</name>
        <dbReference type="ChEBI" id="CHEBI:29105"/>
    </cofactor>
</comment>
<sequence>MGLYTNFRYPMPKSDQLGLPEFVAGAMENYGLIIYKYQFIAFDPEIQSTYYKQAAARVMCHELAHQWFGDTVTALWWDDLFLQEGFAAFFENYGLRMALPEQIPFLVCFSSCLSGIICVDF</sequence>
<dbReference type="PANTHER" id="PTHR11533:SF293">
    <property type="entry name" value="AMINOPEPTIDASE-2-RELATED"/>
    <property type="match status" value="1"/>
</dbReference>
<organism evidence="11">
    <name type="scientific">Anisakis simplex</name>
    <name type="common">Herring worm</name>
    <dbReference type="NCBI Taxonomy" id="6269"/>
    <lineage>
        <taxon>Eukaryota</taxon>
        <taxon>Metazoa</taxon>
        <taxon>Ecdysozoa</taxon>
        <taxon>Nematoda</taxon>
        <taxon>Chromadorea</taxon>
        <taxon>Rhabditida</taxon>
        <taxon>Spirurina</taxon>
        <taxon>Ascaridomorpha</taxon>
        <taxon>Ascaridoidea</taxon>
        <taxon>Anisakidae</taxon>
        <taxon>Anisakis</taxon>
        <taxon>Anisakis simplex complex</taxon>
    </lineage>
</organism>
<evidence type="ECO:0000256" key="5">
    <source>
        <dbReference type="ARBA" id="ARBA00022801"/>
    </source>
</evidence>
<evidence type="ECO:0000256" key="6">
    <source>
        <dbReference type="ARBA" id="ARBA00022833"/>
    </source>
</evidence>
<reference evidence="11" key="1">
    <citation type="submission" date="2017-02" db="UniProtKB">
        <authorList>
            <consortium name="WormBaseParasite"/>
        </authorList>
    </citation>
    <scope>IDENTIFICATION</scope>
</reference>
<gene>
    <name evidence="9" type="ORF">ASIM_LOCUS5199</name>
</gene>
<dbReference type="AlphaFoldDB" id="A0A0M3JCR5"/>
<accession>A0A0M3JCR5</accession>
<keyword evidence="3" id="KW-0645">Protease</keyword>
<keyword evidence="4" id="KW-0479">Metal-binding</keyword>
<dbReference type="GO" id="GO:0006508">
    <property type="term" value="P:proteolysis"/>
    <property type="evidence" value="ECO:0007669"/>
    <property type="project" value="UniProtKB-KW"/>
</dbReference>
<evidence type="ECO:0000259" key="8">
    <source>
        <dbReference type="Pfam" id="PF01433"/>
    </source>
</evidence>
<dbReference type="InterPro" id="IPR014782">
    <property type="entry name" value="Peptidase_M1_dom"/>
</dbReference>
<dbReference type="SUPFAM" id="SSF55486">
    <property type="entry name" value="Metalloproteases ('zincins'), catalytic domain"/>
    <property type="match status" value="1"/>
</dbReference>